<feature type="signal peptide" evidence="1">
    <location>
        <begin position="1"/>
        <end position="20"/>
    </location>
</feature>
<evidence type="ECO:0000313" key="2">
    <source>
        <dbReference type="EMBL" id="CAK7942347.1"/>
    </source>
</evidence>
<sequence>MRLSATLLLIVAPLHRCVDAVVLIPATTENPFLRSAPSAAADARNDGRSLRELNSAIGFGGGNVEVGIRGRRTFQGDNKRFRERRIKERRSGSSS</sequence>
<accession>A0AAV1V9V6</accession>
<gene>
    <name evidence="2" type="ORF">PM001_LOCUS27497</name>
</gene>
<reference evidence="2" key="1">
    <citation type="submission" date="2024-01" db="EMBL/GenBank/DDBJ databases">
        <authorList>
            <person name="Webb A."/>
        </authorList>
    </citation>
    <scope>NUCLEOTIDE SEQUENCE</scope>
    <source>
        <strain evidence="2">Pm1</strain>
    </source>
</reference>
<evidence type="ECO:0000256" key="1">
    <source>
        <dbReference type="SAM" id="SignalP"/>
    </source>
</evidence>
<dbReference type="EMBL" id="CAKLBY020000273">
    <property type="protein sequence ID" value="CAK7942347.1"/>
    <property type="molecule type" value="Genomic_DNA"/>
</dbReference>
<evidence type="ECO:0000313" key="3">
    <source>
        <dbReference type="Proteomes" id="UP001162060"/>
    </source>
</evidence>
<organism evidence="2 3">
    <name type="scientific">Peronospora matthiolae</name>
    <dbReference type="NCBI Taxonomy" id="2874970"/>
    <lineage>
        <taxon>Eukaryota</taxon>
        <taxon>Sar</taxon>
        <taxon>Stramenopiles</taxon>
        <taxon>Oomycota</taxon>
        <taxon>Peronosporomycetes</taxon>
        <taxon>Peronosporales</taxon>
        <taxon>Peronosporaceae</taxon>
        <taxon>Peronospora</taxon>
    </lineage>
</organism>
<comment type="caution">
    <text evidence="2">The sequence shown here is derived from an EMBL/GenBank/DDBJ whole genome shotgun (WGS) entry which is preliminary data.</text>
</comment>
<proteinExistence type="predicted"/>
<dbReference type="Proteomes" id="UP001162060">
    <property type="component" value="Unassembled WGS sequence"/>
</dbReference>
<name>A0AAV1V9V6_9STRA</name>
<protein>
    <submittedName>
        <fullName evidence="2">Uncharacterized protein</fullName>
    </submittedName>
</protein>
<feature type="chain" id="PRO_5043830534" evidence="1">
    <location>
        <begin position="21"/>
        <end position="95"/>
    </location>
</feature>
<keyword evidence="1" id="KW-0732">Signal</keyword>
<dbReference type="AlphaFoldDB" id="A0AAV1V9V6"/>